<evidence type="ECO:0000256" key="6">
    <source>
        <dbReference type="ARBA" id="ARBA00022833"/>
    </source>
</evidence>
<keyword evidence="12" id="KW-1185">Reference proteome</keyword>
<keyword evidence="7" id="KW-0238">DNA-binding</keyword>
<dbReference type="GO" id="GO:0070914">
    <property type="term" value="P:UV-damage excision repair"/>
    <property type="evidence" value="ECO:0007669"/>
    <property type="project" value="TreeGrafter"/>
</dbReference>
<dbReference type="InterPro" id="IPR037129">
    <property type="entry name" value="XPA_sf"/>
</dbReference>
<dbReference type="InterPro" id="IPR009061">
    <property type="entry name" value="DNA-bd_dom_put_sf"/>
</dbReference>
<evidence type="ECO:0000256" key="4">
    <source>
        <dbReference type="ARBA" id="ARBA00022763"/>
    </source>
</evidence>
<keyword evidence="4" id="KW-0227">DNA damage</keyword>
<evidence type="ECO:0000259" key="10">
    <source>
        <dbReference type="Pfam" id="PF05181"/>
    </source>
</evidence>
<dbReference type="PANTHER" id="PTHR10142">
    <property type="entry name" value="DNA REPAIR PROTEIN COMPLEMENTING XP-A CELLS"/>
    <property type="match status" value="1"/>
</dbReference>
<evidence type="ECO:0000313" key="11">
    <source>
        <dbReference type="EnsemblMetazoa" id="CJA36476.1"/>
    </source>
</evidence>
<sequence length="245" mass="29015">FKKKPIRMPKRGYNPSEEDSIPIVEKLYRENQESDFLGGGFCDDDDEVQERREQISEIRQKRADAAFSSQKAPDNCEKCDKELMDSWLWQRYNCPVCDACRDDKGEHKLLARTEVKNAYLLKDCDLDLRKPALRYWAKKNPHNPRYGDMKLYLKCQVEARVLEVHGSLEDLELKKELREQTKEVRSEKRFEKKLKDLRQQIRGTTGVKVDIGKHVHNFGPETHVKEDTWKKTCRTCDYEEVFEKL</sequence>
<keyword evidence="5" id="KW-0863">Zinc-finger</keyword>
<evidence type="ECO:0000256" key="8">
    <source>
        <dbReference type="ARBA" id="ARBA00023204"/>
    </source>
</evidence>
<comment type="subcellular location">
    <subcellularLocation>
        <location evidence="1">Nucleus</location>
    </subcellularLocation>
</comment>
<protein>
    <submittedName>
        <fullName evidence="11">XPA_C domain-containing protein</fullName>
    </submittedName>
</protein>
<feature type="domain" description="XPA C-terminal" evidence="10">
    <location>
        <begin position="106"/>
        <end position="157"/>
    </location>
</feature>
<evidence type="ECO:0000256" key="1">
    <source>
        <dbReference type="ARBA" id="ARBA00004123"/>
    </source>
</evidence>
<dbReference type="Pfam" id="PF01286">
    <property type="entry name" value="XPA_N"/>
    <property type="match status" value="1"/>
</dbReference>
<dbReference type="AlphaFoldDB" id="A0A8R1EM99"/>
<accession>A0A8R1EM99</accession>
<keyword evidence="3" id="KW-0479">Metal-binding</keyword>
<name>A0A8R1EM99_CAEJA</name>
<dbReference type="CDD" id="cd21076">
    <property type="entry name" value="DBD_XPA"/>
    <property type="match status" value="1"/>
</dbReference>
<dbReference type="PANTHER" id="PTHR10142:SF0">
    <property type="entry name" value="DNA REPAIR PROTEIN COMPLEMENTING XP-A CELLS"/>
    <property type="match status" value="1"/>
</dbReference>
<reference evidence="12" key="1">
    <citation type="submission" date="2010-08" db="EMBL/GenBank/DDBJ databases">
        <authorList>
            <consortium name="Caenorhabditis japonica Sequencing Consortium"/>
            <person name="Wilson R.K."/>
        </authorList>
    </citation>
    <scope>NUCLEOTIDE SEQUENCE [LARGE SCALE GENOMIC DNA]</scope>
    <source>
        <strain evidence="12">DF5081</strain>
    </source>
</reference>
<dbReference type="GO" id="GO:0000715">
    <property type="term" value="P:nucleotide-excision repair, DNA damage recognition"/>
    <property type="evidence" value="ECO:0007669"/>
    <property type="project" value="TreeGrafter"/>
</dbReference>
<evidence type="ECO:0000256" key="3">
    <source>
        <dbReference type="ARBA" id="ARBA00022723"/>
    </source>
</evidence>
<dbReference type="NCBIfam" id="TIGR00598">
    <property type="entry name" value="rad14"/>
    <property type="match status" value="1"/>
</dbReference>
<dbReference type="GO" id="GO:0006284">
    <property type="term" value="P:base-excision repair"/>
    <property type="evidence" value="ECO:0007669"/>
    <property type="project" value="TreeGrafter"/>
</dbReference>
<dbReference type="EnsemblMetazoa" id="CJA36476.1">
    <property type="protein sequence ID" value="CJA36476.1"/>
    <property type="gene ID" value="WBGene00212323"/>
</dbReference>
<dbReference type="Gene3D" id="3.90.530.10">
    <property type="entry name" value="XPA C-terminal domain"/>
    <property type="match status" value="1"/>
</dbReference>
<keyword evidence="8" id="KW-0234">DNA repair</keyword>
<dbReference type="InterPro" id="IPR022656">
    <property type="entry name" value="XPA_C"/>
</dbReference>
<evidence type="ECO:0000313" key="12">
    <source>
        <dbReference type="Proteomes" id="UP000005237"/>
    </source>
</evidence>
<keyword evidence="9" id="KW-0539">Nucleus</keyword>
<dbReference type="Proteomes" id="UP000005237">
    <property type="component" value="Unassembled WGS sequence"/>
</dbReference>
<evidence type="ECO:0000256" key="5">
    <source>
        <dbReference type="ARBA" id="ARBA00022771"/>
    </source>
</evidence>
<dbReference type="GO" id="GO:0000110">
    <property type="term" value="C:nucleotide-excision repair factor 1 complex"/>
    <property type="evidence" value="ECO:0007669"/>
    <property type="project" value="TreeGrafter"/>
</dbReference>
<proteinExistence type="inferred from homology"/>
<reference evidence="11" key="2">
    <citation type="submission" date="2022-06" db="UniProtKB">
        <authorList>
            <consortium name="EnsemblMetazoa"/>
        </authorList>
    </citation>
    <scope>IDENTIFICATION</scope>
    <source>
        <strain evidence="11">DF5081</strain>
    </source>
</reference>
<dbReference type="SUPFAM" id="SSF57716">
    <property type="entry name" value="Glucocorticoid receptor-like (DNA-binding domain)"/>
    <property type="match status" value="1"/>
</dbReference>
<evidence type="ECO:0000256" key="7">
    <source>
        <dbReference type="ARBA" id="ARBA00023125"/>
    </source>
</evidence>
<comment type="similarity">
    <text evidence="2">Belongs to the XPA family.</text>
</comment>
<dbReference type="Pfam" id="PF05181">
    <property type="entry name" value="XPA_C"/>
    <property type="match status" value="1"/>
</dbReference>
<dbReference type="FunFam" id="3.90.530.10:FF:000001">
    <property type="entry name" value="DNA repair protein complementing XP-A cells"/>
    <property type="match status" value="1"/>
</dbReference>
<evidence type="ECO:0000256" key="2">
    <source>
        <dbReference type="ARBA" id="ARBA00005548"/>
    </source>
</evidence>
<dbReference type="SUPFAM" id="SSF46955">
    <property type="entry name" value="Putative DNA-binding domain"/>
    <property type="match status" value="1"/>
</dbReference>
<evidence type="ECO:0000256" key="9">
    <source>
        <dbReference type="ARBA" id="ARBA00023242"/>
    </source>
</evidence>
<dbReference type="GO" id="GO:1901255">
    <property type="term" value="P:nucleotide-excision repair involved in interstrand cross-link repair"/>
    <property type="evidence" value="ECO:0007669"/>
    <property type="project" value="TreeGrafter"/>
</dbReference>
<dbReference type="InterPro" id="IPR000465">
    <property type="entry name" value="XPA/RAD14"/>
</dbReference>
<keyword evidence="6" id="KW-0862">Zinc</keyword>
<dbReference type="GO" id="GO:0008270">
    <property type="term" value="F:zinc ion binding"/>
    <property type="evidence" value="ECO:0007669"/>
    <property type="project" value="UniProtKB-KW"/>
</dbReference>
<dbReference type="GO" id="GO:0003684">
    <property type="term" value="F:damaged DNA binding"/>
    <property type="evidence" value="ECO:0007669"/>
    <property type="project" value="InterPro"/>
</dbReference>
<organism evidence="11 12">
    <name type="scientific">Caenorhabditis japonica</name>
    <dbReference type="NCBI Taxonomy" id="281687"/>
    <lineage>
        <taxon>Eukaryota</taxon>
        <taxon>Metazoa</taxon>
        <taxon>Ecdysozoa</taxon>
        <taxon>Nematoda</taxon>
        <taxon>Chromadorea</taxon>
        <taxon>Rhabditida</taxon>
        <taxon>Rhabditina</taxon>
        <taxon>Rhabditomorpha</taxon>
        <taxon>Rhabditoidea</taxon>
        <taxon>Rhabditidae</taxon>
        <taxon>Peloderinae</taxon>
        <taxon>Caenorhabditis</taxon>
    </lineage>
</organism>
<dbReference type="InterPro" id="IPR022652">
    <property type="entry name" value="Znf_XPA_CS"/>
</dbReference>